<dbReference type="PANTHER" id="PTHR34501">
    <property type="entry name" value="PROTEIN YDDL-RELATED"/>
    <property type="match status" value="1"/>
</dbReference>
<dbReference type="Pfam" id="PF13609">
    <property type="entry name" value="Porin_4"/>
    <property type="match status" value="1"/>
</dbReference>
<keyword evidence="4" id="KW-1134">Transmembrane beta strand</keyword>
<evidence type="ECO:0000256" key="5">
    <source>
        <dbReference type="ARBA" id="ARBA00022692"/>
    </source>
</evidence>
<dbReference type="Gene3D" id="2.40.160.10">
    <property type="entry name" value="Porin"/>
    <property type="match status" value="1"/>
</dbReference>
<protein>
    <submittedName>
        <fullName evidence="12">Porin</fullName>
    </submittedName>
</protein>
<keyword evidence="5" id="KW-0812">Transmembrane</keyword>
<accession>A0ABU2C5I3</accession>
<reference evidence="12 13" key="1">
    <citation type="submission" date="2023-07" db="EMBL/GenBank/DDBJ databases">
        <title>Sorghum-associated microbial communities from plants grown in Nebraska, USA.</title>
        <authorList>
            <person name="Schachtman D."/>
        </authorList>
    </citation>
    <scope>NUCLEOTIDE SEQUENCE [LARGE SCALE GENOMIC DNA]</scope>
    <source>
        <strain evidence="12 13">BE313</strain>
    </source>
</reference>
<dbReference type="InterPro" id="IPR023614">
    <property type="entry name" value="Porin_dom_sf"/>
</dbReference>
<evidence type="ECO:0000256" key="3">
    <source>
        <dbReference type="ARBA" id="ARBA00022448"/>
    </source>
</evidence>
<dbReference type="PANTHER" id="PTHR34501:SF9">
    <property type="entry name" value="MAJOR OUTER MEMBRANE PROTEIN P.IA"/>
    <property type="match status" value="1"/>
</dbReference>
<evidence type="ECO:0000313" key="12">
    <source>
        <dbReference type="EMBL" id="MDR7376595.1"/>
    </source>
</evidence>
<comment type="subunit">
    <text evidence="2">Homotrimer.</text>
</comment>
<organism evidence="12 13">
    <name type="scientific">Rhodoferax ferrireducens</name>
    <dbReference type="NCBI Taxonomy" id="192843"/>
    <lineage>
        <taxon>Bacteria</taxon>
        <taxon>Pseudomonadati</taxon>
        <taxon>Pseudomonadota</taxon>
        <taxon>Betaproteobacteria</taxon>
        <taxon>Burkholderiales</taxon>
        <taxon>Comamonadaceae</taxon>
        <taxon>Rhodoferax</taxon>
    </lineage>
</organism>
<dbReference type="InterPro" id="IPR050298">
    <property type="entry name" value="Gram-neg_bact_OMP"/>
</dbReference>
<evidence type="ECO:0000256" key="8">
    <source>
        <dbReference type="ARBA" id="ARBA00023114"/>
    </source>
</evidence>
<keyword evidence="13" id="KW-1185">Reference proteome</keyword>
<proteinExistence type="predicted"/>
<dbReference type="SUPFAM" id="SSF56935">
    <property type="entry name" value="Porins"/>
    <property type="match status" value="1"/>
</dbReference>
<evidence type="ECO:0000256" key="7">
    <source>
        <dbReference type="ARBA" id="ARBA00023065"/>
    </source>
</evidence>
<evidence type="ECO:0000256" key="1">
    <source>
        <dbReference type="ARBA" id="ARBA00004571"/>
    </source>
</evidence>
<keyword evidence="7" id="KW-0406">Ion transport</keyword>
<evidence type="ECO:0000259" key="11">
    <source>
        <dbReference type="Pfam" id="PF13609"/>
    </source>
</evidence>
<evidence type="ECO:0000256" key="4">
    <source>
        <dbReference type="ARBA" id="ARBA00022452"/>
    </source>
</evidence>
<evidence type="ECO:0000256" key="6">
    <source>
        <dbReference type="ARBA" id="ARBA00022729"/>
    </source>
</evidence>
<keyword evidence="9" id="KW-0472">Membrane</keyword>
<evidence type="ECO:0000256" key="9">
    <source>
        <dbReference type="ARBA" id="ARBA00023136"/>
    </source>
</evidence>
<sequence length="416" mass="43551">MPTTEAMPPQNIKAAAHLQRDVPPEGDNMQAPKNRPQRLNRHFRPLAIALIGAGAFAAHAQTAAPSSSVNLYGLIDVGVEHVSKVNGVGGITRMPSNTSSLPSRVGFRGTEDLGDGLKAQFVLEMGFAPDTGASGQGGRLFGRQANVGLAGSWGSVTLGRQYSTLFWSIQDSDVIGPAVYAIGSLDSYIPNSRADNSIGYRGTFSGFTVGAEYSLGRDTVNAGPSPAGTNCAGESGTDKQACRQWSATAKYDTPNWGAVLTYDTLNGRTPTGPTDVIFGGLNSSSTSDSRTLVAGYFKVAGAKIGGGVIRRDNEGSLTRPRSKLWYLGASYPLTPQLTLDGQWASLRYSNANDVNSTLLAARLVYSLSKRTAVYGQVGHISNDRLVNVSVSGGAAGSNPALGSSQNGINFGVRHAF</sequence>
<dbReference type="EMBL" id="JAVDXT010000001">
    <property type="protein sequence ID" value="MDR7376595.1"/>
    <property type="molecule type" value="Genomic_DNA"/>
</dbReference>
<gene>
    <name evidence="12" type="ORF">J2X19_001253</name>
</gene>
<name>A0ABU2C5I3_9BURK</name>
<dbReference type="CDD" id="cd00342">
    <property type="entry name" value="gram_neg_porins"/>
    <property type="match status" value="1"/>
</dbReference>
<dbReference type="Proteomes" id="UP001180487">
    <property type="component" value="Unassembled WGS sequence"/>
</dbReference>
<comment type="caution">
    <text evidence="12">The sequence shown here is derived from an EMBL/GenBank/DDBJ whole genome shotgun (WGS) entry which is preliminary data.</text>
</comment>
<evidence type="ECO:0000256" key="2">
    <source>
        <dbReference type="ARBA" id="ARBA00011233"/>
    </source>
</evidence>
<evidence type="ECO:0000313" key="13">
    <source>
        <dbReference type="Proteomes" id="UP001180487"/>
    </source>
</evidence>
<keyword evidence="8" id="KW-0626">Porin</keyword>
<comment type="subcellular location">
    <subcellularLocation>
        <location evidence="1">Cell outer membrane</location>
        <topology evidence="1">Multi-pass membrane protein</topology>
    </subcellularLocation>
</comment>
<dbReference type="InterPro" id="IPR033900">
    <property type="entry name" value="Gram_neg_porin_domain"/>
</dbReference>
<keyword evidence="3" id="KW-0813">Transport</keyword>
<feature type="domain" description="Porin" evidence="11">
    <location>
        <begin position="47"/>
        <end position="384"/>
    </location>
</feature>
<keyword evidence="6" id="KW-0732">Signal</keyword>
<evidence type="ECO:0000256" key="10">
    <source>
        <dbReference type="ARBA" id="ARBA00023237"/>
    </source>
</evidence>
<keyword evidence="10" id="KW-0998">Cell outer membrane</keyword>